<organism evidence="6 7">
    <name type="scientific">Ditylenchus destructor</name>
    <dbReference type="NCBI Taxonomy" id="166010"/>
    <lineage>
        <taxon>Eukaryota</taxon>
        <taxon>Metazoa</taxon>
        <taxon>Ecdysozoa</taxon>
        <taxon>Nematoda</taxon>
        <taxon>Chromadorea</taxon>
        <taxon>Rhabditida</taxon>
        <taxon>Tylenchina</taxon>
        <taxon>Tylenchomorpha</taxon>
        <taxon>Sphaerularioidea</taxon>
        <taxon>Anguinidae</taxon>
        <taxon>Anguininae</taxon>
        <taxon>Ditylenchus</taxon>
    </lineage>
</organism>
<dbReference type="EMBL" id="JAKKPZ010000003">
    <property type="protein sequence ID" value="KAI1723896.1"/>
    <property type="molecule type" value="Genomic_DNA"/>
</dbReference>
<dbReference type="PROSITE" id="PS50071">
    <property type="entry name" value="HOMEOBOX_2"/>
    <property type="match status" value="1"/>
</dbReference>
<name>A0AAD4RBI5_9BILA</name>
<feature type="region of interest" description="Disordered" evidence="4">
    <location>
        <begin position="75"/>
        <end position="95"/>
    </location>
</feature>
<dbReference type="Proteomes" id="UP001201812">
    <property type="component" value="Unassembled WGS sequence"/>
</dbReference>
<evidence type="ECO:0000256" key="2">
    <source>
        <dbReference type="PROSITE-ProRule" id="PRU00108"/>
    </source>
</evidence>
<evidence type="ECO:0000313" key="7">
    <source>
        <dbReference type="Proteomes" id="UP001201812"/>
    </source>
</evidence>
<feature type="domain" description="Homeobox" evidence="5">
    <location>
        <begin position="93"/>
        <end position="140"/>
    </location>
</feature>
<evidence type="ECO:0000259" key="5">
    <source>
        <dbReference type="PROSITE" id="PS50071"/>
    </source>
</evidence>
<keyword evidence="2 3" id="KW-0539">Nucleus</keyword>
<evidence type="ECO:0000313" key="6">
    <source>
        <dbReference type="EMBL" id="KAI1723896.1"/>
    </source>
</evidence>
<dbReference type="Pfam" id="PF00046">
    <property type="entry name" value="Homeodomain"/>
    <property type="match status" value="1"/>
</dbReference>
<keyword evidence="7" id="KW-1185">Reference proteome</keyword>
<evidence type="ECO:0000256" key="4">
    <source>
        <dbReference type="SAM" id="MobiDB-lite"/>
    </source>
</evidence>
<dbReference type="AlphaFoldDB" id="A0AAD4RBI5"/>
<dbReference type="Gene3D" id="1.10.10.60">
    <property type="entry name" value="Homeodomain-like"/>
    <property type="match status" value="1"/>
</dbReference>
<comment type="caution">
    <text evidence="6">The sequence shown here is derived from an EMBL/GenBank/DDBJ whole genome shotgun (WGS) entry which is preliminary data.</text>
</comment>
<dbReference type="InterPro" id="IPR001356">
    <property type="entry name" value="HD"/>
</dbReference>
<protein>
    <submittedName>
        <fullName evidence="6">Homeobox domain-containing protein</fullName>
    </submittedName>
</protein>
<sequence>MLLCTFSLHAPNSMNNHRNYQLLANLDLKPKDFHHAFSTDFSAYPYGIDVSATVSANLRPVVDTSDCGNFKKVKSEPNSNGSMFSSSLTHPSAPARRHRTTFTQEQLVELDNAFQKSHYPDIYAREELARITKLNEARIQDQLLLFLILLSNRFTNDLVREAMTRNKSSHYVINKARLAYSLVSTDHYYSVLT</sequence>
<gene>
    <name evidence="6" type="ORF">DdX_04077</name>
</gene>
<feature type="compositionally biased region" description="Polar residues" evidence="4">
    <location>
        <begin position="76"/>
        <end position="90"/>
    </location>
</feature>
<evidence type="ECO:0000256" key="1">
    <source>
        <dbReference type="ARBA" id="ARBA00004123"/>
    </source>
</evidence>
<dbReference type="GO" id="GO:0000981">
    <property type="term" value="F:DNA-binding transcription factor activity, RNA polymerase II-specific"/>
    <property type="evidence" value="ECO:0007669"/>
    <property type="project" value="TreeGrafter"/>
</dbReference>
<keyword evidence="2 3" id="KW-0238">DNA-binding</keyword>
<dbReference type="GO" id="GO:0005634">
    <property type="term" value="C:nucleus"/>
    <property type="evidence" value="ECO:0007669"/>
    <property type="project" value="UniProtKB-SubCell"/>
</dbReference>
<dbReference type="SUPFAM" id="SSF46689">
    <property type="entry name" value="Homeodomain-like"/>
    <property type="match status" value="1"/>
</dbReference>
<dbReference type="InterPro" id="IPR009057">
    <property type="entry name" value="Homeodomain-like_sf"/>
</dbReference>
<dbReference type="PANTHER" id="PTHR24329">
    <property type="entry name" value="HOMEOBOX PROTEIN ARISTALESS"/>
    <property type="match status" value="1"/>
</dbReference>
<dbReference type="PANTHER" id="PTHR24329:SF543">
    <property type="entry name" value="FI01017P-RELATED"/>
    <property type="match status" value="1"/>
</dbReference>
<feature type="DNA-binding region" description="Homeobox" evidence="2">
    <location>
        <begin position="95"/>
        <end position="141"/>
    </location>
</feature>
<dbReference type="InterPro" id="IPR050649">
    <property type="entry name" value="Paired_Homeobox_TFs"/>
</dbReference>
<evidence type="ECO:0000256" key="3">
    <source>
        <dbReference type="RuleBase" id="RU000682"/>
    </source>
</evidence>
<dbReference type="GO" id="GO:0000977">
    <property type="term" value="F:RNA polymerase II transcription regulatory region sequence-specific DNA binding"/>
    <property type="evidence" value="ECO:0007669"/>
    <property type="project" value="TreeGrafter"/>
</dbReference>
<comment type="subcellular location">
    <subcellularLocation>
        <location evidence="1 2 3">Nucleus</location>
    </subcellularLocation>
</comment>
<dbReference type="SMART" id="SM00389">
    <property type="entry name" value="HOX"/>
    <property type="match status" value="1"/>
</dbReference>
<keyword evidence="2 3" id="KW-0371">Homeobox</keyword>
<reference evidence="6" key="1">
    <citation type="submission" date="2022-01" db="EMBL/GenBank/DDBJ databases">
        <title>Genome Sequence Resource for Two Populations of Ditylenchus destructor, the Migratory Endoparasitic Phytonematode.</title>
        <authorList>
            <person name="Zhang H."/>
            <person name="Lin R."/>
            <person name="Xie B."/>
        </authorList>
    </citation>
    <scope>NUCLEOTIDE SEQUENCE</scope>
    <source>
        <strain evidence="6">BazhouSP</strain>
    </source>
</reference>
<accession>A0AAD4RBI5</accession>
<proteinExistence type="predicted"/>
<dbReference type="CDD" id="cd00086">
    <property type="entry name" value="homeodomain"/>
    <property type="match status" value="1"/>
</dbReference>